<dbReference type="RefSeq" id="WP_054196346.1">
    <property type="nucleotide sequence ID" value="NZ_CP012541.1"/>
</dbReference>
<keyword evidence="2" id="KW-0813">Transport</keyword>
<gene>
    <name evidence="8" type="ORF">CCON33237_0605</name>
</gene>
<name>A0A0M4SGU1_9BACT</name>
<dbReference type="CDD" id="cd06173">
    <property type="entry name" value="MFS_MefA_like"/>
    <property type="match status" value="1"/>
</dbReference>
<protein>
    <submittedName>
        <fullName evidence="8">H+ antiporter protein, major facilitator superfamily</fullName>
    </submittedName>
</protein>
<dbReference type="InterPro" id="IPR011701">
    <property type="entry name" value="MFS"/>
</dbReference>
<comment type="subcellular location">
    <subcellularLocation>
        <location evidence="1">Cell membrane</location>
        <topology evidence="1">Multi-pass membrane protein</topology>
    </subcellularLocation>
</comment>
<accession>A0A0M4SGU1</accession>
<evidence type="ECO:0000256" key="6">
    <source>
        <dbReference type="ARBA" id="ARBA00023136"/>
    </source>
</evidence>
<feature type="transmembrane region" description="Helical" evidence="7">
    <location>
        <begin position="16"/>
        <end position="40"/>
    </location>
</feature>
<dbReference type="KEGG" id="ccoc:CCON33237_0605"/>
<feature type="transmembrane region" description="Helical" evidence="7">
    <location>
        <begin position="46"/>
        <end position="71"/>
    </location>
</feature>
<dbReference type="InterPro" id="IPR036259">
    <property type="entry name" value="MFS_trans_sf"/>
</dbReference>
<evidence type="ECO:0000313" key="8">
    <source>
        <dbReference type="EMBL" id="ALF47303.1"/>
    </source>
</evidence>
<evidence type="ECO:0000256" key="3">
    <source>
        <dbReference type="ARBA" id="ARBA00022475"/>
    </source>
</evidence>
<dbReference type="GeneID" id="28662279"/>
<sequence length="398" mass="45114">MKEYLKLLKEEKNFRLLSIIQLICYFGVWFSHTGIFTLLIKLDAPVWAITLSAAMAFIPGVVIAPFSGILVDKFSPKPMLVIMMAVETISVFMLLFIDSLDFLWLLLLIIFVRNGTGGMYFQVEMSVLPKILSKENLKLANEIHSIIWAVSYTAGMGLAGVYIHFFGIKSAFLLDGILYILSFGFLYFLNLQSLKPEFIEKPLKMLKNGLVYLKENRLIVHLIFLHAFVGITAYDALIALLADYKYANLLSTSLVIGLLNTSRSISLMFAPAILSKFINKNTLIFVYIGQGLGIIIWALSLWNFYLSLIGIIFAGFCTSSLWSYTYTMLQQNCKKEFYGRVIAYNDMIFLGFSALISFIIGLLYDIGFSVEMIASFMGSLFFVGAFYYHIVLKSYKIR</sequence>
<feature type="transmembrane region" description="Helical" evidence="7">
    <location>
        <begin position="305"/>
        <end position="326"/>
    </location>
</feature>
<evidence type="ECO:0000313" key="9">
    <source>
        <dbReference type="Proteomes" id="UP000066049"/>
    </source>
</evidence>
<keyword evidence="6 7" id="KW-0472">Membrane</keyword>
<dbReference type="SUPFAM" id="SSF103473">
    <property type="entry name" value="MFS general substrate transporter"/>
    <property type="match status" value="1"/>
</dbReference>
<evidence type="ECO:0000256" key="1">
    <source>
        <dbReference type="ARBA" id="ARBA00004651"/>
    </source>
</evidence>
<reference evidence="9" key="1">
    <citation type="submission" date="2015-08" db="EMBL/GenBank/DDBJ databases">
        <title>Comparative genomics of the Campylobacter concisus group.</title>
        <authorList>
            <person name="Miller W.G."/>
            <person name="Yee E."/>
            <person name="Chapman M.H."/>
            <person name="Huynh S."/>
            <person name="Bono J.L."/>
            <person name="On S.L.W."/>
            <person name="St Leger J."/>
            <person name="Foster G."/>
            <person name="Parker C.T."/>
        </authorList>
    </citation>
    <scope>NUCLEOTIDE SEQUENCE [LARGE SCALE GENOMIC DNA]</scope>
    <source>
        <strain evidence="9">ATCC 33237</strain>
    </source>
</reference>
<keyword evidence="3" id="KW-1003">Cell membrane</keyword>
<evidence type="ECO:0000256" key="4">
    <source>
        <dbReference type="ARBA" id="ARBA00022692"/>
    </source>
</evidence>
<evidence type="ECO:0000256" key="2">
    <source>
        <dbReference type="ARBA" id="ARBA00022448"/>
    </source>
</evidence>
<feature type="transmembrane region" description="Helical" evidence="7">
    <location>
        <begin position="281"/>
        <end position="299"/>
    </location>
</feature>
<dbReference type="AlphaFoldDB" id="A0A0M4SGU1"/>
<dbReference type="GO" id="GO:0005886">
    <property type="term" value="C:plasma membrane"/>
    <property type="evidence" value="ECO:0007669"/>
    <property type="project" value="UniProtKB-SubCell"/>
</dbReference>
<feature type="transmembrane region" description="Helical" evidence="7">
    <location>
        <begin position="218"/>
        <end position="242"/>
    </location>
</feature>
<dbReference type="GO" id="GO:0022857">
    <property type="term" value="F:transmembrane transporter activity"/>
    <property type="evidence" value="ECO:0007669"/>
    <property type="project" value="InterPro"/>
</dbReference>
<evidence type="ECO:0000256" key="5">
    <source>
        <dbReference type="ARBA" id="ARBA00022989"/>
    </source>
</evidence>
<dbReference type="Gene3D" id="1.20.1250.20">
    <property type="entry name" value="MFS general substrate transporter like domains"/>
    <property type="match status" value="1"/>
</dbReference>
<keyword evidence="5 7" id="KW-1133">Transmembrane helix</keyword>
<dbReference type="EMBL" id="CP012541">
    <property type="protein sequence ID" value="ALF47303.1"/>
    <property type="molecule type" value="Genomic_DNA"/>
</dbReference>
<dbReference type="PANTHER" id="PTHR43266:SF2">
    <property type="entry name" value="MAJOR FACILITATOR SUPERFAMILY (MFS) PROFILE DOMAIN-CONTAINING PROTEIN"/>
    <property type="match status" value="1"/>
</dbReference>
<feature type="transmembrane region" description="Helical" evidence="7">
    <location>
        <begin position="372"/>
        <end position="392"/>
    </location>
</feature>
<dbReference type="PANTHER" id="PTHR43266">
    <property type="entry name" value="MACROLIDE-EFFLUX PROTEIN"/>
    <property type="match status" value="1"/>
</dbReference>
<feature type="transmembrane region" description="Helical" evidence="7">
    <location>
        <begin position="254"/>
        <end position="274"/>
    </location>
</feature>
<dbReference type="PATRIC" id="fig|199.248.peg.635"/>
<dbReference type="Pfam" id="PF07690">
    <property type="entry name" value="MFS_1"/>
    <property type="match status" value="1"/>
</dbReference>
<evidence type="ECO:0000256" key="7">
    <source>
        <dbReference type="SAM" id="Phobius"/>
    </source>
</evidence>
<feature type="transmembrane region" description="Helical" evidence="7">
    <location>
        <begin position="143"/>
        <end position="165"/>
    </location>
</feature>
<keyword evidence="4 7" id="KW-0812">Transmembrane</keyword>
<organism evidence="8 9">
    <name type="scientific">Campylobacter concisus</name>
    <dbReference type="NCBI Taxonomy" id="199"/>
    <lineage>
        <taxon>Bacteria</taxon>
        <taxon>Pseudomonadati</taxon>
        <taxon>Campylobacterota</taxon>
        <taxon>Epsilonproteobacteria</taxon>
        <taxon>Campylobacterales</taxon>
        <taxon>Campylobacteraceae</taxon>
        <taxon>Campylobacter</taxon>
    </lineage>
</organism>
<feature type="transmembrane region" description="Helical" evidence="7">
    <location>
        <begin position="347"/>
        <end position="366"/>
    </location>
</feature>
<proteinExistence type="predicted"/>
<feature type="transmembrane region" description="Helical" evidence="7">
    <location>
        <begin position="171"/>
        <end position="189"/>
    </location>
</feature>
<dbReference type="Proteomes" id="UP000066049">
    <property type="component" value="Chromosome"/>
</dbReference>